<accession>A0ABY9KY97</accession>
<sequence length="415" mass="45015">MIKREKAEIIAVGTELLLGQITNTNASWLSERLAELGLNVFYHSVVGDNLHRVCETFAHAHERSDLVIVTGGLGPTDDDLTREAFSEMSSLKMFHHEPTMVKLEDFFRKQKSIMTENNKKQALVFETAEVLDNSEGTAPGLIVEYEGTTWVFLPGVPREMKSLAEEHVFSYLERTGGRDELIRSLVLRFSGVGESKLETELKDLITEQSNPTVAPLVAKDGVTIRITAKAETAAEADELNEKMKSKVLSRVGQYFYGMNDETLASTILSMLKEKKLTIASAESLTGGMFADELISIPGASSVCLGGVVSYARSAKERLLGVPKELIDEHGTVSEACATAMAKNVKELLGGDIGISFTGVAGPGSAEGKPAGTVFIGLATSDEVHAHQFSLHGGRHSIRSQSVNKGLELIYKLLKS</sequence>
<proteinExistence type="inferred from homology"/>
<dbReference type="EMBL" id="CP129113">
    <property type="protein sequence ID" value="WLV25824.1"/>
    <property type="molecule type" value="Genomic_DNA"/>
</dbReference>
<organism evidence="3 4">
    <name type="scientific">Aciduricibacillus chroicocephali</name>
    <dbReference type="NCBI Taxonomy" id="3054939"/>
    <lineage>
        <taxon>Bacteria</taxon>
        <taxon>Bacillati</taxon>
        <taxon>Bacillota</taxon>
        <taxon>Bacilli</taxon>
        <taxon>Bacillales</taxon>
        <taxon>Bacillaceae</taxon>
        <taxon>Aciduricibacillus</taxon>
    </lineage>
</organism>
<evidence type="ECO:0000259" key="2">
    <source>
        <dbReference type="SMART" id="SM00852"/>
    </source>
</evidence>
<name>A0ABY9KY97_9BACI</name>
<dbReference type="RefSeq" id="WP_348029618.1">
    <property type="nucleotide sequence ID" value="NZ_CP129113.1"/>
</dbReference>
<dbReference type="InterPro" id="IPR041424">
    <property type="entry name" value="CinA_KH"/>
</dbReference>
<evidence type="ECO:0000256" key="1">
    <source>
        <dbReference type="HAMAP-Rule" id="MF_00226"/>
    </source>
</evidence>
<dbReference type="NCBIfam" id="TIGR00200">
    <property type="entry name" value="cinA_nterm"/>
    <property type="match status" value="1"/>
</dbReference>
<dbReference type="InterPro" id="IPR036653">
    <property type="entry name" value="CinA-like_C"/>
</dbReference>
<dbReference type="Pfam" id="PF18146">
    <property type="entry name" value="CinA_KH"/>
    <property type="match status" value="1"/>
</dbReference>
<dbReference type="InterPro" id="IPR036425">
    <property type="entry name" value="MoaB/Mog-like_dom_sf"/>
</dbReference>
<dbReference type="PIRSF" id="PIRSF006728">
    <property type="entry name" value="CinA"/>
    <property type="match status" value="1"/>
</dbReference>
<dbReference type="NCBIfam" id="TIGR00199">
    <property type="entry name" value="PncC_domain"/>
    <property type="match status" value="1"/>
</dbReference>
<evidence type="ECO:0000313" key="4">
    <source>
        <dbReference type="Proteomes" id="UP001180087"/>
    </source>
</evidence>
<evidence type="ECO:0000313" key="3">
    <source>
        <dbReference type="EMBL" id="WLV25824.1"/>
    </source>
</evidence>
<dbReference type="InterPro" id="IPR008135">
    <property type="entry name" value="Competence-induced_CinA"/>
</dbReference>
<gene>
    <name evidence="1" type="primary">cinA</name>
    <name evidence="3" type="ORF">QR721_06355</name>
</gene>
<dbReference type="Gene3D" id="3.90.950.20">
    <property type="entry name" value="CinA-like"/>
    <property type="match status" value="1"/>
</dbReference>
<dbReference type="Gene3D" id="3.40.980.10">
    <property type="entry name" value="MoaB/Mog-like domain"/>
    <property type="match status" value="1"/>
</dbReference>
<dbReference type="HAMAP" id="MF_00226_B">
    <property type="entry name" value="CinA_B"/>
    <property type="match status" value="1"/>
</dbReference>
<dbReference type="PANTHER" id="PTHR13939">
    <property type="entry name" value="NICOTINAMIDE-NUCLEOTIDE AMIDOHYDROLASE PNCC"/>
    <property type="match status" value="1"/>
</dbReference>
<dbReference type="NCBIfam" id="TIGR00177">
    <property type="entry name" value="molyb_syn"/>
    <property type="match status" value="1"/>
</dbReference>
<dbReference type="SUPFAM" id="SSF53218">
    <property type="entry name" value="Molybdenum cofactor biosynthesis proteins"/>
    <property type="match status" value="1"/>
</dbReference>
<keyword evidence="4" id="KW-1185">Reference proteome</keyword>
<dbReference type="InterPro" id="IPR050101">
    <property type="entry name" value="CinA"/>
</dbReference>
<dbReference type="SUPFAM" id="SSF142433">
    <property type="entry name" value="CinA-like"/>
    <property type="match status" value="1"/>
</dbReference>
<dbReference type="NCBIfam" id="NF001813">
    <property type="entry name" value="PRK00549.1"/>
    <property type="match status" value="1"/>
</dbReference>
<dbReference type="CDD" id="cd00885">
    <property type="entry name" value="cinA"/>
    <property type="match status" value="1"/>
</dbReference>
<dbReference type="InterPro" id="IPR008136">
    <property type="entry name" value="CinA_C"/>
</dbReference>
<dbReference type="SMART" id="SM00852">
    <property type="entry name" value="MoCF_biosynth"/>
    <property type="match status" value="1"/>
</dbReference>
<dbReference type="PANTHER" id="PTHR13939:SF0">
    <property type="entry name" value="NMN AMIDOHYDROLASE-LIKE PROTEIN YFAY"/>
    <property type="match status" value="1"/>
</dbReference>
<reference evidence="3" key="1">
    <citation type="submission" date="2023-06" db="EMBL/GenBank/DDBJ databases">
        <title>A Treasure from Seagulls: Isolation and Description of Aciduricobacillus qingdaonensis gen. nov., sp. nov., a Rare Obligately Uric Acid-utilizing Member in the Family Bacillaceae.</title>
        <authorList>
            <person name="Liu W."/>
            <person name="Wang B."/>
        </authorList>
    </citation>
    <scope>NUCLEOTIDE SEQUENCE</scope>
    <source>
        <strain evidence="3">44XB</strain>
    </source>
</reference>
<dbReference type="Gene3D" id="3.30.70.2860">
    <property type="match status" value="1"/>
</dbReference>
<protein>
    <recommendedName>
        <fullName evidence="1">Putative competence-damage inducible protein</fullName>
    </recommendedName>
</protein>
<dbReference type="InterPro" id="IPR001453">
    <property type="entry name" value="MoaB/Mog_dom"/>
</dbReference>
<dbReference type="Pfam" id="PF00994">
    <property type="entry name" value="MoCF_biosynth"/>
    <property type="match status" value="1"/>
</dbReference>
<comment type="similarity">
    <text evidence="1">Belongs to the CinA family.</text>
</comment>
<dbReference type="Proteomes" id="UP001180087">
    <property type="component" value="Chromosome"/>
</dbReference>
<feature type="domain" description="MoaB/Mog" evidence="2">
    <location>
        <begin position="8"/>
        <end position="175"/>
    </location>
</feature>
<dbReference type="Pfam" id="PF02464">
    <property type="entry name" value="CinA"/>
    <property type="match status" value="1"/>
</dbReference>